<accession>A0ACD5YP31</accession>
<keyword evidence="2" id="KW-1185">Reference proteome</keyword>
<evidence type="ECO:0000313" key="2">
    <source>
        <dbReference type="Proteomes" id="UP001732700"/>
    </source>
</evidence>
<dbReference type="EnsemblPlants" id="AVESA.00010b.r2.6AG1008710.1">
    <property type="protein sequence ID" value="AVESA.00010b.r2.6AG1008710.1.CDS.1"/>
    <property type="gene ID" value="AVESA.00010b.r2.6AG1008710"/>
</dbReference>
<evidence type="ECO:0000313" key="1">
    <source>
        <dbReference type="EnsemblPlants" id="AVESA.00010b.r2.6AG1008710.1.CDS.1"/>
    </source>
</evidence>
<sequence length="437" mass="48690">MAHRPCKKARASSSCAQPASRWPDLPPDMAGDVLDRLPSYADRICFGAVCRSWRSSARQHHSRPLLPCLCFADGTFRGFPAEARPFRLPGAAGHHGSCGEWLVFEREDGAYSLVDPFSQDSAPVALLLPSLSRVRVRHEPIVAAEERDLPECRHPWVPRERDAEPQGTVYLLKLVVCSASLVAAVVGQGRHGKLALCRPGAASTWSVSGREPWRRLKDMAYYHGKLYVVDQNEDLFAVTVSAATSADDEPPTISRLDRVVEGRPPFAVVRRRVTLQYLVESGDGALLMVRREVSRAPGVLWNSGEMDEEITMFEAEFRSSTWKEVKGALGGGGGQALFVGRWGSRAVRVPGERHAEWADRIFFLEDGTGEEWDRRSLRYSLSVYMMKGVDFEWRYLPRRGRADSLLPPMVSTDGDDLPATWIFPQDRTKLPVPPVAP</sequence>
<name>A0ACD5YP31_AVESA</name>
<reference evidence="1" key="2">
    <citation type="submission" date="2025-09" db="UniProtKB">
        <authorList>
            <consortium name="EnsemblPlants"/>
        </authorList>
    </citation>
    <scope>IDENTIFICATION</scope>
</reference>
<proteinExistence type="predicted"/>
<organism evidence="1 2">
    <name type="scientific">Avena sativa</name>
    <name type="common">Oat</name>
    <dbReference type="NCBI Taxonomy" id="4498"/>
    <lineage>
        <taxon>Eukaryota</taxon>
        <taxon>Viridiplantae</taxon>
        <taxon>Streptophyta</taxon>
        <taxon>Embryophyta</taxon>
        <taxon>Tracheophyta</taxon>
        <taxon>Spermatophyta</taxon>
        <taxon>Magnoliopsida</taxon>
        <taxon>Liliopsida</taxon>
        <taxon>Poales</taxon>
        <taxon>Poaceae</taxon>
        <taxon>BOP clade</taxon>
        <taxon>Pooideae</taxon>
        <taxon>Poodae</taxon>
        <taxon>Poeae</taxon>
        <taxon>Poeae Chloroplast Group 1 (Aveneae type)</taxon>
        <taxon>Aveninae</taxon>
        <taxon>Avena</taxon>
    </lineage>
</organism>
<dbReference type="Proteomes" id="UP001732700">
    <property type="component" value="Chromosome 6A"/>
</dbReference>
<protein>
    <submittedName>
        <fullName evidence="1">Uncharacterized protein</fullName>
    </submittedName>
</protein>
<reference evidence="1" key="1">
    <citation type="submission" date="2021-05" db="EMBL/GenBank/DDBJ databases">
        <authorList>
            <person name="Scholz U."/>
            <person name="Mascher M."/>
            <person name="Fiebig A."/>
        </authorList>
    </citation>
    <scope>NUCLEOTIDE SEQUENCE [LARGE SCALE GENOMIC DNA]</scope>
</reference>